<evidence type="ECO:0000256" key="6">
    <source>
        <dbReference type="SAM" id="MobiDB-lite"/>
    </source>
</evidence>
<feature type="compositionally biased region" description="Basic residues" evidence="6">
    <location>
        <begin position="98"/>
        <end position="116"/>
    </location>
</feature>
<protein>
    <recommendedName>
        <fullName evidence="7">RRM domain-containing protein</fullName>
    </recommendedName>
</protein>
<dbReference type="PROSITE" id="PS50102">
    <property type="entry name" value="RRM"/>
    <property type="match status" value="2"/>
</dbReference>
<evidence type="ECO:0000256" key="3">
    <source>
        <dbReference type="ARBA" id="ARBA00022884"/>
    </source>
</evidence>
<dbReference type="EMBL" id="DAKRPA010000406">
    <property type="protein sequence ID" value="DAZ92655.1"/>
    <property type="molecule type" value="Genomic_DNA"/>
</dbReference>
<evidence type="ECO:0000313" key="9">
    <source>
        <dbReference type="Proteomes" id="UP001146120"/>
    </source>
</evidence>
<dbReference type="InterPro" id="IPR012677">
    <property type="entry name" value="Nucleotide-bd_a/b_plait_sf"/>
</dbReference>
<feature type="compositionally biased region" description="Acidic residues" evidence="6">
    <location>
        <begin position="65"/>
        <end position="93"/>
    </location>
</feature>
<organism evidence="8 9">
    <name type="scientific">Lagenidium giganteum</name>
    <dbReference type="NCBI Taxonomy" id="4803"/>
    <lineage>
        <taxon>Eukaryota</taxon>
        <taxon>Sar</taxon>
        <taxon>Stramenopiles</taxon>
        <taxon>Oomycota</taxon>
        <taxon>Peronosporomycetes</taxon>
        <taxon>Pythiales</taxon>
        <taxon>Pythiaceae</taxon>
    </lineage>
</organism>
<feature type="compositionally biased region" description="Basic and acidic residues" evidence="6">
    <location>
        <begin position="242"/>
        <end position="257"/>
    </location>
</feature>
<dbReference type="CDD" id="cd12395">
    <property type="entry name" value="RRM2_RBM34"/>
    <property type="match status" value="1"/>
</dbReference>
<keyword evidence="3 5" id="KW-0694">RNA-binding</keyword>
<dbReference type="GO" id="GO:0003723">
    <property type="term" value="F:RNA binding"/>
    <property type="evidence" value="ECO:0007669"/>
    <property type="project" value="UniProtKB-UniRule"/>
</dbReference>
<feature type="region of interest" description="Disordered" evidence="6">
    <location>
        <begin position="206"/>
        <end position="343"/>
    </location>
</feature>
<dbReference type="SUPFAM" id="SSF54928">
    <property type="entry name" value="RNA-binding domain, RBD"/>
    <property type="match status" value="2"/>
</dbReference>
<feature type="region of interest" description="Disordered" evidence="6">
    <location>
        <begin position="1"/>
        <end position="166"/>
    </location>
</feature>
<feature type="compositionally biased region" description="Basic and acidic residues" evidence="6">
    <location>
        <begin position="1"/>
        <end position="20"/>
    </location>
</feature>
<evidence type="ECO:0000256" key="1">
    <source>
        <dbReference type="ARBA" id="ARBA00004604"/>
    </source>
</evidence>
<evidence type="ECO:0000256" key="5">
    <source>
        <dbReference type="PROSITE-ProRule" id="PRU00176"/>
    </source>
</evidence>
<reference evidence="8" key="1">
    <citation type="submission" date="2022-11" db="EMBL/GenBank/DDBJ databases">
        <authorList>
            <person name="Morgan W.R."/>
            <person name="Tartar A."/>
        </authorList>
    </citation>
    <scope>NUCLEOTIDE SEQUENCE</scope>
    <source>
        <strain evidence="8">ARSEF 373</strain>
    </source>
</reference>
<evidence type="ECO:0000256" key="4">
    <source>
        <dbReference type="ARBA" id="ARBA00023242"/>
    </source>
</evidence>
<dbReference type="SMART" id="SM00360">
    <property type="entry name" value="RRM"/>
    <property type="match status" value="2"/>
</dbReference>
<feature type="non-terminal residue" evidence="8">
    <location>
        <position position="1"/>
    </location>
</feature>
<feature type="compositionally biased region" description="Basic and acidic residues" evidence="6">
    <location>
        <begin position="280"/>
        <end position="322"/>
    </location>
</feature>
<feature type="compositionally biased region" description="Acidic residues" evidence="6">
    <location>
        <begin position="120"/>
        <end position="138"/>
    </location>
</feature>
<evidence type="ECO:0000313" key="8">
    <source>
        <dbReference type="EMBL" id="DAZ92655.1"/>
    </source>
</evidence>
<dbReference type="Pfam" id="PF00076">
    <property type="entry name" value="RRM_1"/>
    <property type="match status" value="2"/>
</dbReference>
<dbReference type="InterPro" id="IPR034221">
    <property type="entry name" value="RBM34_RRM2"/>
</dbReference>
<feature type="compositionally biased region" description="Acidic residues" evidence="6">
    <location>
        <begin position="264"/>
        <end position="279"/>
    </location>
</feature>
<feature type="compositionally biased region" description="Basic residues" evidence="6">
    <location>
        <begin position="589"/>
        <end position="598"/>
    </location>
</feature>
<dbReference type="AlphaFoldDB" id="A0AAV2YEG2"/>
<feature type="domain" description="RRM" evidence="7">
    <location>
        <begin position="344"/>
        <end position="446"/>
    </location>
</feature>
<dbReference type="GO" id="GO:0005730">
    <property type="term" value="C:nucleolus"/>
    <property type="evidence" value="ECO:0007669"/>
    <property type="project" value="UniProtKB-SubCell"/>
</dbReference>
<comment type="similarity">
    <text evidence="2">Belongs to the RRM RBM34 family.</text>
</comment>
<keyword evidence="4" id="KW-0539">Nucleus</keyword>
<dbReference type="Gene3D" id="3.30.70.330">
    <property type="match status" value="2"/>
</dbReference>
<dbReference type="InterPro" id="IPR000504">
    <property type="entry name" value="RRM_dom"/>
</dbReference>
<feature type="compositionally biased region" description="Basic residues" evidence="6">
    <location>
        <begin position="570"/>
        <end position="581"/>
    </location>
</feature>
<dbReference type="CDD" id="cd12394">
    <property type="entry name" value="RRM1_RBM34"/>
    <property type="match status" value="1"/>
</dbReference>
<accession>A0AAV2YEG2</accession>
<evidence type="ECO:0000256" key="2">
    <source>
        <dbReference type="ARBA" id="ARBA00007077"/>
    </source>
</evidence>
<feature type="compositionally biased region" description="Basic residues" evidence="6">
    <location>
        <begin position="45"/>
        <end position="60"/>
    </location>
</feature>
<reference evidence="8" key="2">
    <citation type="journal article" date="2023" name="Microbiol Resour">
        <title>Decontamination and Annotation of the Draft Genome Sequence of the Oomycete Lagenidium giganteum ARSEF 373.</title>
        <authorList>
            <person name="Morgan W.R."/>
            <person name="Tartar A."/>
        </authorList>
    </citation>
    <scope>NUCLEOTIDE SEQUENCE</scope>
    <source>
        <strain evidence="8">ARSEF 373</strain>
    </source>
</reference>
<gene>
    <name evidence="8" type="ORF">N0F65_001615</name>
</gene>
<keyword evidence="9" id="KW-1185">Reference proteome</keyword>
<feature type="region of interest" description="Disordered" evidence="6">
    <location>
        <begin position="570"/>
        <end position="665"/>
    </location>
</feature>
<dbReference type="InterPro" id="IPR035979">
    <property type="entry name" value="RBD_domain_sf"/>
</dbReference>
<comment type="subcellular location">
    <subcellularLocation>
        <location evidence="1">Nucleus</location>
        <location evidence="1">Nucleolus</location>
    </subcellularLocation>
</comment>
<feature type="compositionally biased region" description="Basic and acidic residues" evidence="6">
    <location>
        <begin position="139"/>
        <end position="148"/>
    </location>
</feature>
<sequence length="665" mass="72356">VDRSKKSFDEENKPFDKDSLTQRLIDWLYCPKESGKTKASASPAKKQKTGAKTAAKRTTKKKEQVEEEEDLDEDATESENDGDASGDDSSSDFDESKPKKKTAKASGRKSPARKKKNVVEDEEDDEQDEEQHDDENGDDGAKDKDAVEKPAAADYASKSELPADVRAKVSEIVAKGDAEELTLKKDTTAPASNPLADMFAQSSVIFKKKDKYVSEEPVAPKKKVMAEPEPPKTMGKKKRRKLVEAQKLDEQQEKEKAAAAAAGEDMEVDADAADVTDDSSDAKEDTTDKKQAKDAKDVKAKPGKKDVKAEKKDAKDTKKDATDDADDRTAPVQPTAESLEKSERTVFVGNVSLEATQKELKQLFTPCGKVEHIRFRNLPVAGCAVDKHGDQKLMMKVCANKKIFSETGDHCNAYVTFADKASIDGALKLNGTTFMEKKIRVDRETPVIDPRRSVFVGNLPTKVEDNQVWAFFNSRVETDDGQDAVENVRIIRDRATGAGKGFGYVLFKDVSLAAKALTLTGAKLLNRELRIMVCGKRCKNRKGEEAPAKKLFEGKRASAGAAARIALKRAAKGHLPQKLKVQRAEGEKKPKHAARKAKQLAESAAKPKSGKSGGKPTKDGKPGSKRGVKRGASSTPSQPKPKKPKHAARKARQAAEAAAAAAAQK</sequence>
<feature type="compositionally biased region" description="Basic residues" evidence="6">
    <location>
        <begin position="640"/>
        <end position="652"/>
    </location>
</feature>
<evidence type="ECO:0000259" key="7">
    <source>
        <dbReference type="PROSITE" id="PS50102"/>
    </source>
</evidence>
<dbReference type="PANTHER" id="PTHR23236:SF25">
    <property type="entry name" value="RNA-BINDING PROTEIN 34"/>
    <property type="match status" value="1"/>
</dbReference>
<dbReference type="Proteomes" id="UP001146120">
    <property type="component" value="Unassembled WGS sequence"/>
</dbReference>
<dbReference type="PANTHER" id="PTHR23236">
    <property type="entry name" value="EUKARYOTIC TRANSLATION INITIATION FACTOR 4B/4H"/>
    <property type="match status" value="1"/>
</dbReference>
<comment type="caution">
    <text evidence="8">The sequence shown here is derived from an EMBL/GenBank/DDBJ whole genome shotgun (WGS) entry which is preliminary data.</text>
</comment>
<feature type="domain" description="RRM" evidence="7">
    <location>
        <begin position="452"/>
        <end position="536"/>
    </location>
</feature>
<proteinExistence type="inferred from homology"/>
<feature type="compositionally biased region" description="Low complexity" evidence="6">
    <location>
        <begin position="654"/>
        <end position="665"/>
    </location>
</feature>
<name>A0AAV2YEG2_9STRA</name>